<sequence>MPNWCYNYATFFCPSKEIYDKLLSSMVEDKWFETFAPLGLDPEIYKDGWEYKKAIEVWGTKWNPSDFEIVNKNDELFMIESGFDTAWAPPNGVYKEMYSKYKIESSAFYYELGCEFFGWCKYLKDYEFDQNYTMPSNKNELEKIKKEISPSLNDFMEPTWDALQEQWEDEEKDENLE</sequence>
<evidence type="ECO:0000259" key="1">
    <source>
        <dbReference type="Pfam" id="PF18406"/>
    </source>
</evidence>
<dbReference type="Gene3D" id="3.30.70.1270">
    <property type="entry name" value="Api92-like domains"/>
    <property type="match status" value="1"/>
</dbReference>
<dbReference type="Pfam" id="PF18406">
    <property type="entry name" value="DUF1281_C"/>
    <property type="match status" value="1"/>
</dbReference>
<dbReference type="AlphaFoldDB" id="A0A6C0DTA0"/>
<organism evidence="2">
    <name type="scientific">viral metagenome</name>
    <dbReference type="NCBI Taxonomy" id="1070528"/>
    <lineage>
        <taxon>unclassified sequences</taxon>
        <taxon>metagenomes</taxon>
        <taxon>organismal metagenomes</taxon>
    </lineage>
</organism>
<dbReference type="InterPro" id="IPR041329">
    <property type="entry name" value="YubB_C"/>
</dbReference>
<accession>A0A6C0DTA0</accession>
<feature type="domain" description="YubB ferredoxin-like" evidence="1">
    <location>
        <begin position="58"/>
        <end position="125"/>
    </location>
</feature>
<dbReference type="EMBL" id="MN739669">
    <property type="protein sequence ID" value="QHT19741.1"/>
    <property type="molecule type" value="Genomic_DNA"/>
</dbReference>
<protein>
    <recommendedName>
        <fullName evidence="1">YubB ferredoxin-like domain-containing protein</fullName>
    </recommendedName>
</protein>
<dbReference type="SUPFAM" id="SSF160940">
    <property type="entry name" value="Api92-like"/>
    <property type="match status" value="1"/>
</dbReference>
<proteinExistence type="predicted"/>
<evidence type="ECO:0000313" key="2">
    <source>
        <dbReference type="EMBL" id="QHT19741.1"/>
    </source>
</evidence>
<reference evidence="2" key="1">
    <citation type="journal article" date="2020" name="Nature">
        <title>Giant virus diversity and host interactions through global metagenomics.</title>
        <authorList>
            <person name="Schulz F."/>
            <person name="Roux S."/>
            <person name="Paez-Espino D."/>
            <person name="Jungbluth S."/>
            <person name="Walsh D.A."/>
            <person name="Denef V.J."/>
            <person name="McMahon K.D."/>
            <person name="Konstantinidis K.T."/>
            <person name="Eloe-Fadrosh E.A."/>
            <person name="Kyrpides N.C."/>
            <person name="Woyke T."/>
        </authorList>
    </citation>
    <scope>NUCLEOTIDE SEQUENCE</scope>
    <source>
        <strain evidence="2">GVMAG-M-3300023174-5</strain>
    </source>
</reference>
<name>A0A6C0DTA0_9ZZZZ</name>